<evidence type="ECO:0000313" key="5">
    <source>
        <dbReference type="Proteomes" id="UP000572907"/>
    </source>
</evidence>
<dbReference type="Gene3D" id="3.40.720.10">
    <property type="entry name" value="Alkaline Phosphatase, subunit A"/>
    <property type="match status" value="1"/>
</dbReference>
<evidence type="ECO:0000313" key="4">
    <source>
        <dbReference type="EMBL" id="MBB3080736.1"/>
    </source>
</evidence>
<dbReference type="AlphaFoldDB" id="A0A7W4ZYE4"/>
<keyword evidence="5" id="KW-1185">Reference proteome</keyword>
<dbReference type="InterPro" id="IPR017850">
    <property type="entry name" value="Alkaline_phosphatase_core_sf"/>
</dbReference>
<feature type="region of interest" description="Disordered" evidence="3">
    <location>
        <begin position="33"/>
        <end position="75"/>
    </location>
</feature>
<comment type="caution">
    <text evidence="4">The sequence shown here is derived from an EMBL/GenBank/DDBJ whole genome shotgun (WGS) entry which is preliminary data.</text>
</comment>
<feature type="compositionally biased region" description="Basic residues" evidence="3">
    <location>
        <begin position="66"/>
        <end position="75"/>
    </location>
</feature>
<gene>
    <name evidence="4" type="ORF">FHS41_007290</name>
</gene>
<accession>A0A7W4ZYE4</accession>
<evidence type="ECO:0000256" key="3">
    <source>
        <dbReference type="SAM" id="MobiDB-lite"/>
    </source>
</evidence>
<reference evidence="4 5" key="1">
    <citation type="submission" date="2020-08" db="EMBL/GenBank/DDBJ databases">
        <title>Genomic Encyclopedia of Type Strains, Phase III (KMG-III): the genomes of soil and plant-associated and newly described type strains.</title>
        <authorList>
            <person name="Whitman W."/>
        </authorList>
    </citation>
    <scope>NUCLEOTIDE SEQUENCE [LARGE SCALE GENOMIC DNA]</scope>
    <source>
        <strain evidence="4 5">CECT 3237</strain>
    </source>
</reference>
<sequence length="75" mass="8394">MASKTEAIAANPKVWRKTAFILNYDENDGLFDHMVPPTPSPAHRSSKGCRSAAASASPPSSSRRWIQSRRRRARR</sequence>
<keyword evidence="2" id="KW-0843">Virulence</keyword>
<dbReference type="InterPro" id="IPR007312">
    <property type="entry name" value="Phosphoesterase"/>
</dbReference>
<dbReference type="GO" id="GO:0016788">
    <property type="term" value="F:hydrolase activity, acting on ester bonds"/>
    <property type="evidence" value="ECO:0007669"/>
    <property type="project" value="InterPro"/>
</dbReference>
<dbReference type="EMBL" id="JACHXE010000010">
    <property type="protein sequence ID" value="MBB3080736.1"/>
    <property type="molecule type" value="Genomic_DNA"/>
</dbReference>
<name>A0A7W4ZYE4_9ACTN</name>
<organism evidence="4 5">
    <name type="scientific">Streptomyces violarus</name>
    <dbReference type="NCBI Taxonomy" id="67380"/>
    <lineage>
        <taxon>Bacteria</taxon>
        <taxon>Bacillati</taxon>
        <taxon>Actinomycetota</taxon>
        <taxon>Actinomycetes</taxon>
        <taxon>Kitasatosporales</taxon>
        <taxon>Streptomycetaceae</taxon>
        <taxon>Streptomyces</taxon>
    </lineage>
</organism>
<keyword evidence="1" id="KW-0378">Hydrolase</keyword>
<evidence type="ECO:0000256" key="1">
    <source>
        <dbReference type="ARBA" id="ARBA00022801"/>
    </source>
</evidence>
<feature type="compositionally biased region" description="Low complexity" evidence="3">
    <location>
        <begin position="50"/>
        <end position="65"/>
    </location>
</feature>
<dbReference type="Proteomes" id="UP000572907">
    <property type="component" value="Unassembled WGS sequence"/>
</dbReference>
<evidence type="ECO:0000256" key="2">
    <source>
        <dbReference type="ARBA" id="ARBA00023026"/>
    </source>
</evidence>
<dbReference type="Pfam" id="PF04185">
    <property type="entry name" value="Phosphoesterase"/>
    <property type="match status" value="1"/>
</dbReference>
<protein>
    <submittedName>
        <fullName evidence="4">Phospholipase C</fullName>
    </submittedName>
</protein>
<proteinExistence type="predicted"/>